<evidence type="ECO:0000313" key="2">
    <source>
        <dbReference type="EMBL" id="CAH2019646.1"/>
    </source>
</evidence>
<evidence type="ECO:0000313" key="4">
    <source>
        <dbReference type="Proteomes" id="UP001152888"/>
    </source>
</evidence>
<dbReference type="EMBL" id="CAKOFQ010010422">
    <property type="protein sequence ID" value="CAH2019659.1"/>
    <property type="molecule type" value="Genomic_DNA"/>
</dbReference>
<name>A0A9P0QG86_ACAOB</name>
<organism evidence="2 4">
    <name type="scientific">Acanthoscelides obtectus</name>
    <name type="common">Bean weevil</name>
    <name type="synonym">Bruchus obtectus</name>
    <dbReference type="NCBI Taxonomy" id="200917"/>
    <lineage>
        <taxon>Eukaryota</taxon>
        <taxon>Metazoa</taxon>
        <taxon>Ecdysozoa</taxon>
        <taxon>Arthropoda</taxon>
        <taxon>Hexapoda</taxon>
        <taxon>Insecta</taxon>
        <taxon>Pterygota</taxon>
        <taxon>Neoptera</taxon>
        <taxon>Endopterygota</taxon>
        <taxon>Coleoptera</taxon>
        <taxon>Polyphaga</taxon>
        <taxon>Cucujiformia</taxon>
        <taxon>Chrysomeloidea</taxon>
        <taxon>Chrysomelidae</taxon>
        <taxon>Bruchinae</taxon>
        <taxon>Bruchini</taxon>
        <taxon>Acanthoscelides</taxon>
    </lineage>
</organism>
<evidence type="ECO:0000313" key="3">
    <source>
        <dbReference type="EMBL" id="CAH2019659.1"/>
    </source>
</evidence>
<dbReference type="Proteomes" id="UP001152888">
    <property type="component" value="Unassembled WGS sequence"/>
</dbReference>
<comment type="caution">
    <text evidence="2">The sequence shown here is derived from an EMBL/GenBank/DDBJ whole genome shotgun (WGS) entry which is preliminary data.</text>
</comment>
<dbReference type="AlphaFoldDB" id="A0A9P0QG86"/>
<accession>A0A9P0QG86</accession>
<dbReference type="EMBL" id="CAKOFQ010010419">
    <property type="protein sequence ID" value="CAH2019646.1"/>
    <property type="molecule type" value="Genomic_DNA"/>
</dbReference>
<reference evidence="2" key="1">
    <citation type="submission" date="2022-03" db="EMBL/GenBank/DDBJ databases">
        <authorList>
            <person name="Sayadi A."/>
        </authorList>
    </citation>
    <scope>NUCLEOTIDE SEQUENCE</scope>
</reference>
<keyword evidence="4" id="KW-1185">Reference proteome</keyword>
<gene>
    <name evidence="1" type="ORF">ACAOBT_LOCUS17417</name>
    <name evidence="2" type="ORF">ACAOBT_LOCUS37288</name>
    <name evidence="3" type="ORF">ACAOBT_LOCUS37301</name>
</gene>
<dbReference type="EMBL" id="CAKOFQ010007005">
    <property type="protein sequence ID" value="CAH1986741.1"/>
    <property type="molecule type" value="Genomic_DNA"/>
</dbReference>
<sequence length="49" mass="5581">MQHAHILAAPTRTAGWYLRVRQSETIYHLRTITTSMAKTRFELAARPAG</sequence>
<evidence type="ECO:0000313" key="1">
    <source>
        <dbReference type="EMBL" id="CAH1986741.1"/>
    </source>
</evidence>
<proteinExistence type="predicted"/>
<protein>
    <submittedName>
        <fullName evidence="2">Uncharacterized protein</fullName>
    </submittedName>
</protein>